<dbReference type="Proteomes" id="UP001597361">
    <property type="component" value="Unassembled WGS sequence"/>
</dbReference>
<dbReference type="PROSITE" id="PS51257">
    <property type="entry name" value="PROKAR_LIPOPROTEIN"/>
    <property type="match status" value="1"/>
</dbReference>
<feature type="domain" description="CzcB-like alpha-helical hairpin" evidence="4">
    <location>
        <begin position="139"/>
        <end position="180"/>
    </location>
</feature>
<dbReference type="Pfam" id="PF25973">
    <property type="entry name" value="BSH_CzcB"/>
    <property type="match status" value="1"/>
</dbReference>
<comment type="similarity">
    <text evidence="1">Belongs to the membrane fusion protein (MFP) (TC 8.A.1) family.</text>
</comment>
<gene>
    <name evidence="7" type="ORF">ACFSKL_15500</name>
</gene>
<dbReference type="NCBIfam" id="TIGR01730">
    <property type="entry name" value="RND_mfp"/>
    <property type="match status" value="1"/>
</dbReference>
<organism evidence="7 8">
    <name type="scientific">Belliella marina</name>
    <dbReference type="NCBI Taxonomy" id="1644146"/>
    <lineage>
        <taxon>Bacteria</taxon>
        <taxon>Pseudomonadati</taxon>
        <taxon>Bacteroidota</taxon>
        <taxon>Cytophagia</taxon>
        <taxon>Cytophagales</taxon>
        <taxon>Cyclobacteriaceae</taxon>
        <taxon>Belliella</taxon>
    </lineage>
</organism>
<evidence type="ECO:0000256" key="2">
    <source>
        <dbReference type="SAM" id="Coils"/>
    </source>
</evidence>
<evidence type="ECO:0000259" key="4">
    <source>
        <dbReference type="Pfam" id="PF25893"/>
    </source>
</evidence>
<proteinExistence type="inferred from homology"/>
<accession>A0ABW4VSD3</accession>
<evidence type="ECO:0000256" key="1">
    <source>
        <dbReference type="ARBA" id="ARBA00009477"/>
    </source>
</evidence>
<evidence type="ECO:0000313" key="8">
    <source>
        <dbReference type="Proteomes" id="UP001597361"/>
    </source>
</evidence>
<protein>
    <submittedName>
        <fullName evidence="7">Efflux RND transporter periplasmic adaptor subunit</fullName>
    </submittedName>
</protein>
<feature type="coiled-coil region" evidence="2">
    <location>
        <begin position="25"/>
        <end position="52"/>
    </location>
</feature>
<dbReference type="RefSeq" id="WP_376887238.1">
    <property type="nucleotide sequence ID" value="NZ_JBHUHR010000039.1"/>
</dbReference>
<evidence type="ECO:0000256" key="3">
    <source>
        <dbReference type="SAM" id="SignalP"/>
    </source>
</evidence>
<feature type="domain" description="CusB-like beta-barrel" evidence="5">
    <location>
        <begin position="228"/>
        <end position="298"/>
    </location>
</feature>
<name>A0ABW4VSD3_9BACT</name>
<keyword evidence="8" id="KW-1185">Reference proteome</keyword>
<feature type="coiled-coil region" evidence="2">
    <location>
        <begin position="128"/>
        <end position="193"/>
    </location>
</feature>
<feature type="signal peptide" evidence="3">
    <location>
        <begin position="1"/>
        <end position="20"/>
    </location>
</feature>
<keyword evidence="2" id="KW-0175">Coiled coil</keyword>
<dbReference type="Pfam" id="PF25954">
    <property type="entry name" value="Beta-barrel_RND_2"/>
    <property type="match status" value="1"/>
</dbReference>
<dbReference type="Pfam" id="PF25893">
    <property type="entry name" value="HH_CzcB"/>
    <property type="match status" value="1"/>
</dbReference>
<dbReference type="InterPro" id="IPR006143">
    <property type="entry name" value="RND_pump_MFP"/>
</dbReference>
<sequence length="375" mass="41568">MKLYTRLILFSLGFAVIACEAPDELTAKKAELQELKGKAAQLKSEIDVLEKEIATIDPDFAKSNRKSVLVTSIKPENGGFEHYIEVTGSVLSKKNVNISGEVSGSIQEVRGTEGMRVSKGQILAVIDAETIQRNIDELEKQMELAKIVFEKQERLWKQEIGTEIQYLEAKNRMETLEKSLAGLNTQRDRATVRAPFSGSIEAVLVRLGELVQPGTPMFQIVGDSDLFIEADLSERYVSVVKHGDEVKLTFPSLGKELTSKITSVGGVINPNNRTFKVEIMLPASKDIKPNMVSVLKIQDYENPKAIYIPIYLIQRDSKGEYVYVIDGGVSKKKYVTSGMTYNQKTEVKEGLDGTEILVDKGFNEVGDGNPVTITK</sequence>
<evidence type="ECO:0000259" key="6">
    <source>
        <dbReference type="Pfam" id="PF25973"/>
    </source>
</evidence>
<evidence type="ECO:0000313" key="7">
    <source>
        <dbReference type="EMBL" id="MFD2036208.1"/>
    </source>
</evidence>
<dbReference type="PANTHER" id="PTHR30469:SF15">
    <property type="entry name" value="HLYD FAMILY OF SECRETION PROTEINS"/>
    <property type="match status" value="1"/>
</dbReference>
<dbReference type="Gene3D" id="2.40.420.20">
    <property type="match status" value="1"/>
</dbReference>
<feature type="chain" id="PRO_5045890570" evidence="3">
    <location>
        <begin position="21"/>
        <end position="375"/>
    </location>
</feature>
<dbReference type="InterPro" id="IPR058647">
    <property type="entry name" value="BSH_CzcB-like"/>
</dbReference>
<dbReference type="InterPro" id="IPR058648">
    <property type="entry name" value="HH_CzcB-like"/>
</dbReference>
<dbReference type="Gene3D" id="1.10.287.470">
    <property type="entry name" value="Helix hairpin bin"/>
    <property type="match status" value="1"/>
</dbReference>
<keyword evidence="3" id="KW-0732">Signal</keyword>
<dbReference type="InterPro" id="IPR058792">
    <property type="entry name" value="Beta-barrel_RND_2"/>
</dbReference>
<comment type="caution">
    <text evidence="7">The sequence shown here is derived from an EMBL/GenBank/DDBJ whole genome shotgun (WGS) entry which is preliminary data.</text>
</comment>
<dbReference type="PANTHER" id="PTHR30469">
    <property type="entry name" value="MULTIDRUG RESISTANCE PROTEIN MDTA"/>
    <property type="match status" value="1"/>
</dbReference>
<dbReference type="EMBL" id="JBHUHR010000039">
    <property type="protein sequence ID" value="MFD2036208.1"/>
    <property type="molecule type" value="Genomic_DNA"/>
</dbReference>
<dbReference type="Gene3D" id="2.40.50.100">
    <property type="match status" value="1"/>
</dbReference>
<dbReference type="SUPFAM" id="SSF111369">
    <property type="entry name" value="HlyD-like secretion proteins"/>
    <property type="match status" value="1"/>
</dbReference>
<feature type="domain" description="CzcB-like barrel-sandwich hybrid" evidence="6">
    <location>
        <begin position="96"/>
        <end position="220"/>
    </location>
</feature>
<reference evidence="8" key="1">
    <citation type="journal article" date="2019" name="Int. J. Syst. Evol. Microbiol.">
        <title>The Global Catalogue of Microorganisms (GCM) 10K type strain sequencing project: providing services to taxonomists for standard genome sequencing and annotation.</title>
        <authorList>
            <consortium name="The Broad Institute Genomics Platform"/>
            <consortium name="The Broad Institute Genome Sequencing Center for Infectious Disease"/>
            <person name="Wu L."/>
            <person name="Ma J."/>
        </authorList>
    </citation>
    <scope>NUCLEOTIDE SEQUENCE [LARGE SCALE GENOMIC DNA]</scope>
    <source>
        <strain evidence="8">CGMCC 1.15180</strain>
    </source>
</reference>
<dbReference type="Gene3D" id="2.40.30.170">
    <property type="match status" value="1"/>
</dbReference>
<evidence type="ECO:0000259" key="5">
    <source>
        <dbReference type="Pfam" id="PF25954"/>
    </source>
</evidence>